<evidence type="ECO:0000313" key="2">
    <source>
        <dbReference type="Proteomes" id="UP000008672"/>
    </source>
</evidence>
<dbReference type="Ensembl" id="ENSLACT00000014256.1">
    <property type="protein sequence ID" value="ENSLACP00000014157.1"/>
    <property type="gene ID" value="ENSLACG00000012463.1"/>
</dbReference>
<protein>
    <submittedName>
        <fullName evidence="1">Uncharacterized protein</fullName>
    </submittedName>
</protein>
<reference evidence="2" key="1">
    <citation type="submission" date="2011-08" db="EMBL/GenBank/DDBJ databases">
        <title>The draft genome of Latimeria chalumnae.</title>
        <authorList>
            <person name="Di Palma F."/>
            <person name="Alfoldi J."/>
            <person name="Johnson J."/>
            <person name="Berlin A."/>
            <person name="Gnerre S."/>
            <person name="Jaffe D."/>
            <person name="MacCallum I."/>
            <person name="Young S."/>
            <person name="Walker B.J."/>
            <person name="Lander E."/>
            <person name="Lindblad-Toh K."/>
        </authorList>
    </citation>
    <scope>NUCLEOTIDE SEQUENCE [LARGE SCALE GENOMIC DNA]</scope>
    <source>
        <strain evidence="2">Wild caught</strain>
    </source>
</reference>
<dbReference type="STRING" id="7897.ENSLACP00000014157"/>
<dbReference type="AlphaFoldDB" id="H3AWY6"/>
<organism evidence="1 2">
    <name type="scientific">Latimeria chalumnae</name>
    <name type="common">Coelacanth</name>
    <dbReference type="NCBI Taxonomy" id="7897"/>
    <lineage>
        <taxon>Eukaryota</taxon>
        <taxon>Metazoa</taxon>
        <taxon>Chordata</taxon>
        <taxon>Craniata</taxon>
        <taxon>Vertebrata</taxon>
        <taxon>Euteleostomi</taxon>
        <taxon>Coelacanthiformes</taxon>
        <taxon>Coelacanthidae</taxon>
        <taxon>Latimeria</taxon>
    </lineage>
</organism>
<dbReference type="EMBL" id="AFYH01082562">
    <property type="status" value="NOT_ANNOTATED_CDS"/>
    <property type="molecule type" value="Genomic_DNA"/>
</dbReference>
<reference evidence="1" key="2">
    <citation type="submission" date="2025-08" db="UniProtKB">
        <authorList>
            <consortium name="Ensembl"/>
        </authorList>
    </citation>
    <scope>IDENTIFICATION</scope>
</reference>
<accession>H3AWY6</accession>
<reference evidence="1" key="3">
    <citation type="submission" date="2025-09" db="UniProtKB">
        <authorList>
            <consortium name="Ensembl"/>
        </authorList>
    </citation>
    <scope>IDENTIFICATION</scope>
</reference>
<name>H3AWY6_LATCH</name>
<dbReference type="Bgee" id="ENSLACG00000012463">
    <property type="expression patterns" value="Expressed in chordate pharynx and 3 other cell types or tissues"/>
</dbReference>
<proteinExistence type="predicted"/>
<keyword evidence="2" id="KW-1185">Reference proteome</keyword>
<evidence type="ECO:0000313" key="1">
    <source>
        <dbReference type="Ensembl" id="ENSLACP00000014157.1"/>
    </source>
</evidence>
<dbReference type="InParanoid" id="H3AWY6"/>
<sequence length="229" mass="26169">SVYMFPLGDIITWHGLHYYSCAEIDMLIVYLMLVQMLRYSTPVAGLLLLYYKWMLGNHFCLNTDKNELLVIGTANIIKKLSGFLVQSWNLHLASGTLSQDVSHDKDKVLVITSFFGSTTVSKIHVCLSQDLVATLIPVFAFSQLYYWNFVSFGLLNKTLHRPISSECCSVIICMKKYEHITLVFIHLHWLPTKHLIEQQILLLKCLTGSCPLYLSELSSEHFPSHTLHS</sequence>
<dbReference type="Proteomes" id="UP000008672">
    <property type="component" value="Unassembled WGS sequence"/>
</dbReference>
<dbReference type="HOGENOM" id="CLU_1212201_0_0_1"/>